<feature type="region of interest" description="Disordered" evidence="1">
    <location>
        <begin position="27"/>
        <end position="89"/>
    </location>
</feature>
<dbReference type="InterPro" id="IPR004158">
    <property type="entry name" value="DUF247_pln"/>
</dbReference>
<dbReference type="Pfam" id="PF03140">
    <property type="entry name" value="DUF247"/>
    <property type="match status" value="1"/>
</dbReference>
<dbReference type="PANTHER" id="PTHR31170">
    <property type="entry name" value="BNAC04G53230D PROTEIN"/>
    <property type="match status" value="1"/>
</dbReference>
<dbReference type="OrthoDB" id="742916at2759"/>
<accession>A0A833QCU2</accession>
<keyword evidence="4" id="KW-1185">Reference proteome</keyword>
<keyword evidence="2" id="KW-1133">Transmembrane helix</keyword>
<dbReference type="AlphaFoldDB" id="A0A833QCU2"/>
<reference evidence="3" key="1">
    <citation type="submission" date="2020-01" db="EMBL/GenBank/DDBJ databases">
        <title>Genome sequence of Kobresia littledalei, the first chromosome-level genome in the family Cyperaceae.</title>
        <authorList>
            <person name="Qu G."/>
        </authorList>
    </citation>
    <scope>NUCLEOTIDE SEQUENCE</scope>
    <source>
        <strain evidence="3">C.B.Clarke</strain>
        <tissue evidence="3">Leaf</tissue>
    </source>
</reference>
<gene>
    <name evidence="3" type="ORF">FCM35_KLT22147</name>
</gene>
<name>A0A833QCU2_9POAL</name>
<feature type="transmembrane region" description="Helical" evidence="2">
    <location>
        <begin position="541"/>
        <end position="565"/>
    </location>
</feature>
<evidence type="ECO:0000256" key="2">
    <source>
        <dbReference type="SAM" id="Phobius"/>
    </source>
</evidence>
<proteinExistence type="predicted"/>
<dbReference type="EMBL" id="SWLB01000089">
    <property type="protein sequence ID" value="KAF3320251.1"/>
    <property type="molecule type" value="Genomic_DNA"/>
</dbReference>
<evidence type="ECO:0000256" key="1">
    <source>
        <dbReference type="SAM" id="MobiDB-lite"/>
    </source>
</evidence>
<dbReference type="Proteomes" id="UP000623129">
    <property type="component" value="Unassembled WGS sequence"/>
</dbReference>
<keyword evidence="2" id="KW-0812">Transmembrane</keyword>
<evidence type="ECO:0000313" key="3">
    <source>
        <dbReference type="EMBL" id="KAF3320251.1"/>
    </source>
</evidence>
<protein>
    <submittedName>
        <fullName evidence="3">Uncharacterized protein</fullName>
    </submittedName>
</protein>
<keyword evidence="2" id="KW-0472">Membrane</keyword>
<evidence type="ECO:0000313" key="4">
    <source>
        <dbReference type="Proteomes" id="UP000623129"/>
    </source>
</evidence>
<organism evidence="3 4">
    <name type="scientific">Carex littledalei</name>
    <dbReference type="NCBI Taxonomy" id="544730"/>
    <lineage>
        <taxon>Eukaryota</taxon>
        <taxon>Viridiplantae</taxon>
        <taxon>Streptophyta</taxon>
        <taxon>Embryophyta</taxon>
        <taxon>Tracheophyta</taxon>
        <taxon>Spermatophyta</taxon>
        <taxon>Magnoliopsida</taxon>
        <taxon>Liliopsida</taxon>
        <taxon>Poales</taxon>
        <taxon>Cyperaceae</taxon>
        <taxon>Cyperoideae</taxon>
        <taxon>Cariceae</taxon>
        <taxon>Carex</taxon>
        <taxon>Carex subgen. Euthyceras</taxon>
    </lineage>
</organism>
<sequence length="571" mass="66080">MVAVFNKELLSWYLITLKIRETVDQNISKSGPSTPTNPPSTPIPSLAISSSSPPPLQLTNGESHYDLEPITDANPNPNQELREEETIVELDDTPTAEPTLKRDRSLLFAVPKSPRESWGIYIQQKLREAKDEEDKNPWAKLSIYRVPKSLRDGDDKGYIPQLVSIGPFHHGKRKLREMEPHKWRAVHRVLQRTGHDIDRYINAIRPLEERIRACYEGRISMHSDEFLLSLVLDGIFVLELFVGATSRNGFVELGYSHHDPVFAMRGVMHTVQREMIMLENQIPLFVLDRLLATQLRRPDQPARVAKLAVCFFDPLMPTDEPLHQRDRVLMETSVNGAFDPLSDAGLHCLDAFRQSLLRTSPKPEPQLRSIWRKWSATRRVADKRRQQFIHCVSELREAGIRCRKRKTDRFWDINFDNDGTLQIPRILIHDGTKSLFLNLIAFEQCHLDTSSNTITSYVIFMDNLINTEEDVRYLHDRGIIEHWLGNDKEVADLFSRLCQEVVFDFNNSYLSGLSDRVNKYYNSRWSTWTATLKHSYFSNPWAIISLVAAVFLLILTFAQTFYSVYSYYRPP</sequence>
<dbReference type="PANTHER" id="PTHR31170:SF25">
    <property type="entry name" value="BNAA09G04570D PROTEIN"/>
    <property type="match status" value="1"/>
</dbReference>
<comment type="caution">
    <text evidence="3">The sequence shown here is derived from an EMBL/GenBank/DDBJ whole genome shotgun (WGS) entry which is preliminary data.</text>
</comment>